<organism evidence="3 4">
    <name type="scientific">Chondromyces apiculatus DSM 436</name>
    <dbReference type="NCBI Taxonomy" id="1192034"/>
    <lineage>
        <taxon>Bacteria</taxon>
        <taxon>Pseudomonadati</taxon>
        <taxon>Myxococcota</taxon>
        <taxon>Polyangia</taxon>
        <taxon>Polyangiales</taxon>
        <taxon>Polyangiaceae</taxon>
        <taxon>Chondromyces</taxon>
    </lineage>
</organism>
<accession>A0A017T330</accession>
<protein>
    <submittedName>
        <fullName evidence="3">Putative membrane protein</fullName>
    </submittedName>
</protein>
<dbReference type="PROSITE" id="PS50234">
    <property type="entry name" value="VWFA"/>
    <property type="match status" value="1"/>
</dbReference>
<dbReference type="InterPro" id="IPR036465">
    <property type="entry name" value="vWFA_dom_sf"/>
</dbReference>
<gene>
    <name evidence="3" type="ORF">CAP_5419</name>
</gene>
<feature type="domain" description="VWFA" evidence="2">
    <location>
        <begin position="113"/>
        <end position="293"/>
    </location>
</feature>
<dbReference type="Gene3D" id="3.40.50.410">
    <property type="entry name" value="von Willebrand factor, type A domain"/>
    <property type="match status" value="1"/>
</dbReference>
<dbReference type="AlphaFoldDB" id="A0A017T330"/>
<dbReference type="SUPFAM" id="SSF53300">
    <property type="entry name" value="vWA-like"/>
    <property type="match status" value="1"/>
</dbReference>
<dbReference type="Proteomes" id="UP000019678">
    <property type="component" value="Unassembled WGS sequence"/>
</dbReference>
<comment type="caution">
    <text evidence="3">The sequence shown here is derived from an EMBL/GenBank/DDBJ whole genome shotgun (WGS) entry which is preliminary data.</text>
</comment>
<dbReference type="Pfam" id="PF00092">
    <property type="entry name" value="VWA"/>
    <property type="match status" value="1"/>
</dbReference>
<dbReference type="eggNOG" id="COG2304">
    <property type="taxonomic scope" value="Bacteria"/>
</dbReference>
<dbReference type="OrthoDB" id="9781333at2"/>
<keyword evidence="1" id="KW-0732">Signal</keyword>
<name>A0A017T330_9BACT</name>
<reference evidence="3 4" key="1">
    <citation type="submission" date="2013-05" db="EMBL/GenBank/DDBJ databases">
        <title>Genome assembly of Chondromyces apiculatus DSM 436.</title>
        <authorList>
            <person name="Sharma G."/>
            <person name="Khatri I."/>
            <person name="Kaur C."/>
            <person name="Mayilraj S."/>
            <person name="Subramanian S."/>
        </authorList>
    </citation>
    <scope>NUCLEOTIDE SEQUENCE [LARGE SCALE GENOMIC DNA]</scope>
    <source>
        <strain evidence="3 4">DSM 436</strain>
    </source>
</reference>
<dbReference type="PANTHER" id="PTHR10579">
    <property type="entry name" value="CALCIUM-ACTIVATED CHLORIDE CHANNEL REGULATOR"/>
    <property type="match status" value="1"/>
</dbReference>
<sequence>MRTILTGLVMASLLAGCAGNPAATSSLSTAANAAAASPDSGRKLAVAAPSPAEILASDTPGGARGEPGRKEHAGTWIGAAGASDFVVPGRQETQLGVWIDVPAARRRARVPSAVSLVVDVSGSMGGDKILHARTAARAFVDGLSDGDLISVVTFSDTAREIVPPVVLDSRTRASVRAAVDQLEPVGGTNMFDGLRLGEGRAVTAPSTHAVRRVVLISDGQANVGPSSPEVLGEIAQRGAERGVQVTSLGVGVDYDESTLNELAMRSSGRLYHLTQPRDMPSILQKELALLQETAATDAFVEIVPAPGVTLIGVNGARAERSSDGALRVALGSMFSGQHRELLVRVNLDAPANGAHPLASVRLHFRDAADGNLERVQEVVARYQVTPDTAVVSAHQNARTQTIAAMMDAGQATVEAAQQVNAGDFEAADQKLAVAEKKLQETASRARSKDEQQRALAAAAVMSKQRSTTRAAAAAPAPARRARALEMNGAGMQQMGY</sequence>
<dbReference type="InterPro" id="IPR051266">
    <property type="entry name" value="CLCR"/>
</dbReference>
<evidence type="ECO:0000259" key="2">
    <source>
        <dbReference type="PROSITE" id="PS50234"/>
    </source>
</evidence>
<dbReference type="STRING" id="1192034.CAP_5419"/>
<keyword evidence="4" id="KW-1185">Reference proteome</keyword>
<dbReference type="SMART" id="SM00327">
    <property type="entry name" value="VWA"/>
    <property type="match status" value="1"/>
</dbReference>
<dbReference type="PROSITE" id="PS51257">
    <property type="entry name" value="PROKAR_LIPOPROTEIN"/>
    <property type="match status" value="1"/>
</dbReference>
<feature type="signal peptide" evidence="1">
    <location>
        <begin position="1"/>
        <end position="22"/>
    </location>
</feature>
<evidence type="ECO:0000313" key="4">
    <source>
        <dbReference type="Proteomes" id="UP000019678"/>
    </source>
</evidence>
<evidence type="ECO:0000313" key="3">
    <source>
        <dbReference type="EMBL" id="EYF03628.1"/>
    </source>
</evidence>
<dbReference type="EMBL" id="ASRX01000044">
    <property type="protein sequence ID" value="EYF03628.1"/>
    <property type="molecule type" value="Genomic_DNA"/>
</dbReference>
<feature type="chain" id="PRO_5001496883" evidence="1">
    <location>
        <begin position="23"/>
        <end position="496"/>
    </location>
</feature>
<dbReference type="InterPro" id="IPR002035">
    <property type="entry name" value="VWF_A"/>
</dbReference>
<dbReference type="RefSeq" id="WP_044245744.1">
    <property type="nucleotide sequence ID" value="NZ_ASRX01000044.1"/>
</dbReference>
<evidence type="ECO:0000256" key="1">
    <source>
        <dbReference type="SAM" id="SignalP"/>
    </source>
</evidence>
<proteinExistence type="predicted"/>
<dbReference type="PANTHER" id="PTHR10579:SF43">
    <property type="entry name" value="ZINC FINGER (C3HC4-TYPE RING FINGER) FAMILY PROTEIN"/>
    <property type="match status" value="1"/>
</dbReference>